<reference evidence="3" key="1">
    <citation type="journal article" date="2013" name="Science">
        <title>The Amborella genome and the evolution of flowering plants.</title>
        <authorList>
            <consortium name="Amborella Genome Project"/>
        </authorList>
    </citation>
    <scope>NUCLEOTIDE SEQUENCE [LARGE SCALE GENOMIC DNA]</scope>
</reference>
<protein>
    <submittedName>
        <fullName evidence="2">Uncharacterized protein</fullName>
    </submittedName>
</protein>
<dbReference type="HOGENOM" id="CLU_2323529_0_0_1"/>
<dbReference type="Gramene" id="ERN10012">
    <property type="protein sequence ID" value="ERN10012"/>
    <property type="gene ID" value="AMTR_s00013p00236670"/>
</dbReference>
<gene>
    <name evidence="2" type="ORF">AMTR_s00013p00236670</name>
</gene>
<feature type="region of interest" description="Disordered" evidence="1">
    <location>
        <begin position="1"/>
        <end position="39"/>
    </location>
</feature>
<name>W1PJ42_AMBTC</name>
<dbReference type="Proteomes" id="UP000017836">
    <property type="component" value="Unassembled WGS sequence"/>
</dbReference>
<feature type="compositionally biased region" description="Basic and acidic residues" evidence="1">
    <location>
        <begin position="25"/>
        <end position="39"/>
    </location>
</feature>
<feature type="compositionally biased region" description="Gly residues" evidence="1">
    <location>
        <begin position="13"/>
        <end position="24"/>
    </location>
</feature>
<evidence type="ECO:0000313" key="2">
    <source>
        <dbReference type="EMBL" id="ERN10012.1"/>
    </source>
</evidence>
<proteinExistence type="predicted"/>
<keyword evidence="3" id="KW-1185">Reference proteome</keyword>
<organism evidence="2 3">
    <name type="scientific">Amborella trichopoda</name>
    <dbReference type="NCBI Taxonomy" id="13333"/>
    <lineage>
        <taxon>Eukaryota</taxon>
        <taxon>Viridiplantae</taxon>
        <taxon>Streptophyta</taxon>
        <taxon>Embryophyta</taxon>
        <taxon>Tracheophyta</taxon>
        <taxon>Spermatophyta</taxon>
        <taxon>Magnoliopsida</taxon>
        <taxon>Amborellales</taxon>
        <taxon>Amborellaceae</taxon>
        <taxon>Amborella</taxon>
    </lineage>
</organism>
<sequence>MKWGQARKREGGRGNQGIGGGEGGLARREGGGESDLVKEIGDWKRRKELPERFQRTIGGEGEGEEAKFVEGWWSEQVEGGWESRREFLGARGEEEGGQK</sequence>
<accession>W1PJ42</accession>
<dbReference type="AlphaFoldDB" id="W1PJ42"/>
<dbReference type="EMBL" id="KI392979">
    <property type="protein sequence ID" value="ERN10012.1"/>
    <property type="molecule type" value="Genomic_DNA"/>
</dbReference>
<evidence type="ECO:0000256" key="1">
    <source>
        <dbReference type="SAM" id="MobiDB-lite"/>
    </source>
</evidence>
<evidence type="ECO:0000313" key="3">
    <source>
        <dbReference type="Proteomes" id="UP000017836"/>
    </source>
</evidence>